<keyword evidence="3" id="KW-1185">Reference proteome</keyword>
<name>A0A165I2U6_EXIGL</name>
<protein>
    <submittedName>
        <fullName evidence="2">Uncharacterized protein</fullName>
    </submittedName>
</protein>
<evidence type="ECO:0000256" key="1">
    <source>
        <dbReference type="SAM" id="MobiDB-lite"/>
    </source>
</evidence>
<dbReference type="OrthoDB" id="10477461at2759"/>
<dbReference type="Proteomes" id="UP000077266">
    <property type="component" value="Unassembled WGS sequence"/>
</dbReference>
<reference evidence="2 3" key="1">
    <citation type="journal article" date="2016" name="Mol. Biol. Evol.">
        <title>Comparative Genomics of Early-Diverging Mushroom-Forming Fungi Provides Insights into the Origins of Lignocellulose Decay Capabilities.</title>
        <authorList>
            <person name="Nagy L.G."/>
            <person name="Riley R."/>
            <person name="Tritt A."/>
            <person name="Adam C."/>
            <person name="Daum C."/>
            <person name="Floudas D."/>
            <person name="Sun H."/>
            <person name="Yadav J.S."/>
            <person name="Pangilinan J."/>
            <person name="Larsson K.H."/>
            <person name="Matsuura K."/>
            <person name="Barry K."/>
            <person name="Labutti K."/>
            <person name="Kuo R."/>
            <person name="Ohm R.A."/>
            <person name="Bhattacharya S.S."/>
            <person name="Shirouzu T."/>
            <person name="Yoshinaga Y."/>
            <person name="Martin F.M."/>
            <person name="Grigoriev I.V."/>
            <person name="Hibbett D.S."/>
        </authorList>
    </citation>
    <scope>NUCLEOTIDE SEQUENCE [LARGE SCALE GENOMIC DNA]</scope>
    <source>
        <strain evidence="2 3">HHB12029</strain>
    </source>
</reference>
<evidence type="ECO:0000313" key="3">
    <source>
        <dbReference type="Proteomes" id="UP000077266"/>
    </source>
</evidence>
<proteinExistence type="predicted"/>
<feature type="compositionally biased region" description="Polar residues" evidence="1">
    <location>
        <begin position="78"/>
        <end position="87"/>
    </location>
</feature>
<feature type="compositionally biased region" description="Low complexity" evidence="1">
    <location>
        <begin position="46"/>
        <end position="59"/>
    </location>
</feature>
<evidence type="ECO:0000313" key="2">
    <source>
        <dbReference type="EMBL" id="KZV92815.1"/>
    </source>
</evidence>
<organism evidence="2 3">
    <name type="scientific">Exidia glandulosa HHB12029</name>
    <dbReference type="NCBI Taxonomy" id="1314781"/>
    <lineage>
        <taxon>Eukaryota</taxon>
        <taxon>Fungi</taxon>
        <taxon>Dikarya</taxon>
        <taxon>Basidiomycota</taxon>
        <taxon>Agaricomycotina</taxon>
        <taxon>Agaricomycetes</taxon>
        <taxon>Auriculariales</taxon>
        <taxon>Exidiaceae</taxon>
        <taxon>Exidia</taxon>
    </lineage>
</organism>
<accession>A0A165I2U6</accession>
<feature type="compositionally biased region" description="Acidic residues" evidence="1">
    <location>
        <begin position="177"/>
        <end position="193"/>
    </location>
</feature>
<sequence>MHSHSHCSTSSPTRLQTQEIAHILDPYYHIDPSKCSPASPCPSMLSFRSSDTSTTWTDATGKHDPDFRPFESSHRRMSFQSQHSPRSSFDLAPHSPSSPSKAARNAARRELHPDFRRAIKAHERDLAKERCEERKPSWLKRRRTKSQDALETESALDDEEDVEDLSAYSPPPLPELVLDEGSDDENENDENDADEKRSSHSAHLRRQFASLSLRVDLAVFRAKKHLRGRLGLD</sequence>
<feature type="region of interest" description="Disordered" evidence="1">
    <location>
        <begin position="46"/>
        <end position="110"/>
    </location>
</feature>
<dbReference type="EMBL" id="KV426001">
    <property type="protein sequence ID" value="KZV92815.1"/>
    <property type="molecule type" value="Genomic_DNA"/>
</dbReference>
<feature type="region of interest" description="Disordered" evidence="1">
    <location>
        <begin position="126"/>
        <end position="203"/>
    </location>
</feature>
<feature type="compositionally biased region" description="Acidic residues" evidence="1">
    <location>
        <begin position="150"/>
        <end position="164"/>
    </location>
</feature>
<feature type="compositionally biased region" description="Basic and acidic residues" evidence="1">
    <location>
        <begin position="126"/>
        <end position="136"/>
    </location>
</feature>
<dbReference type="InParanoid" id="A0A165I2U6"/>
<feature type="compositionally biased region" description="Low complexity" evidence="1">
    <location>
        <begin position="92"/>
        <end position="103"/>
    </location>
</feature>
<feature type="compositionally biased region" description="Basic and acidic residues" evidence="1">
    <location>
        <begin position="60"/>
        <end position="74"/>
    </location>
</feature>
<dbReference type="AlphaFoldDB" id="A0A165I2U6"/>
<gene>
    <name evidence="2" type="ORF">EXIGLDRAFT_749469</name>
</gene>